<dbReference type="Pfam" id="PF04740">
    <property type="entry name" value="LXG"/>
    <property type="match status" value="1"/>
</dbReference>
<feature type="non-terminal residue" evidence="4">
    <location>
        <position position="289"/>
    </location>
</feature>
<dbReference type="Proteomes" id="UP001165287">
    <property type="component" value="Unassembled WGS sequence"/>
</dbReference>
<dbReference type="InterPro" id="IPR006829">
    <property type="entry name" value="LXG_dom"/>
</dbReference>
<keyword evidence="2" id="KW-0175">Coiled coil</keyword>
<organism evidence="4 5">
    <name type="scientific">Metabacillus rhizolycopersici</name>
    <dbReference type="NCBI Taxonomy" id="2875709"/>
    <lineage>
        <taxon>Bacteria</taxon>
        <taxon>Bacillati</taxon>
        <taxon>Bacillota</taxon>
        <taxon>Bacilli</taxon>
        <taxon>Bacillales</taxon>
        <taxon>Bacillaceae</taxon>
        <taxon>Metabacillus</taxon>
    </lineage>
</organism>
<dbReference type="PANTHER" id="PTHR34976">
    <property type="entry name" value="RIBONUCLEASE YQCG-RELATED"/>
    <property type="match status" value="1"/>
</dbReference>
<comment type="caution">
    <text evidence="4">The sequence shown here is derived from an EMBL/GenBank/DDBJ whole genome shotgun (WGS) entry which is preliminary data.</text>
</comment>
<evidence type="ECO:0000313" key="5">
    <source>
        <dbReference type="Proteomes" id="UP001165287"/>
    </source>
</evidence>
<comment type="similarity">
    <text evidence="1">In the N-terminal section; belongs to the LXG family.</text>
</comment>
<dbReference type="RefSeq" id="WP_224140926.1">
    <property type="nucleotide sequence ID" value="NZ_JAIQUM010000056.1"/>
</dbReference>
<evidence type="ECO:0000259" key="3">
    <source>
        <dbReference type="PROSITE" id="PS51756"/>
    </source>
</evidence>
<evidence type="ECO:0000256" key="1">
    <source>
        <dbReference type="ARBA" id="ARBA00034117"/>
    </source>
</evidence>
<protein>
    <submittedName>
        <fullName evidence="4">LXG domain-containing protein</fullName>
    </submittedName>
</protein>
<dbReference type="EMBL" id="JAIQUM010000056">
    <property type="protein sequence ID" value="MBZ5752470.1"/>
    <property type="molecule type" value="Genomic_DNA"/>
</dbReference>
<dbReference type="PROSITE" id="PS51756">
    <property type="entry name" value="LXG"/>
    <property type="match status" value="1"/>
</dbReference>
<gene>
    <name evidence="4" type="ORF">K9V48_19980</name>
</gene>
<reference evidence="4" key="1">
    <citation type="submission" date="2024-05" db="EMBL/GenBank/DDBJ databases">
        <title>Metabacillus sp. nov., isolated from the rhizosphere soil of tomato plants.</title>
        <authorList>
            <person name="Ma R."/>
        </authorList>
    </citation>
    <scope>NUCLEOTIDE SEQUENCE</scope>
    <source>
        <strain evidence="4">DBTR6</strain>
    </source>
</reference>
<evidence type="ECO:0000256" key="2">
    <source>
        <dbReference type="SAM" id="Coils"/>
    </source>
</evidence>
<feature type="domain" description="LXG" evidence="3">
    <location>
        <begin position="1"/>
        <end position="235"/>
    </location>
</feature>
<dbReference type="InterPro" id="IPR051768">
    <property type="entry name" value="Bact_secretion_toxin"/>
</dbReference>
<name>A0ABS7UX13_9BACI</name>
<sequence length="289" mass="33593">MKVLDTKTLLHTMETRSHEYKELREKLEQVKRKCNDIVNLDDQFKGKGADAIKGFYQAQIDVVEAWLRLIDRQIAFLNGISGSTEEKDLSGNTVVHLPFLEDELVHHIRNNKEMVGSQQDELQRIFNRIDDLVPLNIFSTSSFDDHIEKVDKDRKDTIDAVNELDHDLKSEYMLSEGDERYVTALFQQLTEATRQGNTISPIHFNSEAYRASEVYQLKGQAEQQTIDYLAFKKNQEEVRKQQAEIEAEIEARKREEAEFAKLNPIEKSLHSFKEIGTDFWDGLEARNEK</sequence>
<accession>A0ABS7UX13</accession>
<feature type="coiled-coil region" evidence="2">
    <location>
        <begin position="10"/>
        <end position="40"/>
    </location>
</feature>
<dbReference type="PANTHER" id="PTHR34976:SF2">
    <property type="entry name" value="TYPE VII SECRETION SYSTEM PROTEIN ESSD"/>
    <property type="match status" value="1"/>
</dbReference>
<evidence type="ECO:0000313" key="4">
    <source>
        <dbReference type="EMBL" id="MBZ5752470.1"/>
    </source>
</evidence>
<feature type="coiled-coil region" evidence="2">
    <location>
        <begin position="231"/>
        <end position="258"/>
    </location>
</feature>
<keyword evidence="5" id="KW-1185">Reference proteome</keyword>
<proteinExistence type="inferred from homology"/>